<keyword evidence="5 7" id="KW-0687">Ribonucleoprotein</keyword>
<keyword evidence="9" id="KW-1185">Reference proteome</keyword>
<dbReference type="GO" id="GO:0022625">
    <property type="term" value="C:cytosolic large ribosomal subunit"/>
    <property type="evidence" value="ECO:0007669"/>
    <property type="project" value="TreeGrafter"/>
</dbReference>
<evidence type="ECO:0000313" key="8">
    <source>
        <dbReference type="EMBL" id="SFF36766.1"/>
    </source>
</evidence>
<dbReference type="HAMAP" id="MF_01337_B">
    <property type="entry name" value="Ribosomal_uL18_B"/>
    <property type="match status" value="1"/>
</dbReference>
<evidence type="ECO:0000256" key="5">
    <source>
        <dbReference type="ARBA" id="ARBA00023274"/>
    </source>
</evidence>
<organism evidence="8 9">
    <name type="scientific">Thermoflexibacter ruber</name>
    <dbReference type="NCBI Taxonomy" id="1003"/>
    <lineage>
        <taxon>Bacteria</taxon>
        <taxon>Pseudomonadati</taxon>
        <taxon>Bacteroidota</taxon>
        <taxon>Cytophagia</taxon>
        <taxon>Cytophagales</taxon>
        <taxon>Thermoflexibacteraceae</taxon>
        <taxon>Thermoflexibacter</taxon>
    </lineage>
</organism>
<dbReference type="SUPFAM" id="SSF53137">
    <property type="entry name" value="Translational machinery components"/>
    <property type="match status" value="1"/>
</dbReference>
<evidence type="ECO:0000256" key="3">
    <source>
        <dbReference type="ARBA" id="ARBA00022884"/>
    </source>
</evidence>
<evidence type="ECO:0000256" key="1">
    <source>
        <dbReference type="ARBA" id="ARBA00007116"/>
    </source>
</evidence>
<evidence type="ECO:0000256" key="2">
    <source>
        <dbReference type="ARBA" id="ARBA00022730"/>
    </source>
</evidence>
<evidence type="ECO:0000256" key="6">
    <source>
        <dbReference type="ARBA" id="ARBA00035197"/>
    </source>
</evidence>
<dbReference type="GO" id="GO:0006412">
    <property type="term" value="P:translation"/>
    <property type="evidence" value="ECO:0007669"/>
    <property type="project" value="UniProtKB-UniRule"/>
</dbReference>
<dbReference type="InterPro" id="IPR004389">
    <property type="entry name" value="Ribosomal_uL18_bac-type"/>
</dbReference>
<keyword evidence="2 7" id="KW-0699">rRNA-binding</keyword>
<dbReference type="InterPro" id="IPR005484">
    <property type="entry name" value="Ribosomal_uL18_bac/plant/anim"/>
</dbReference>
<dbReference type="STRING" id="1003.SAMN04488541_102866"/>
<evidence type="ECO:0000313" key="9">
    <source>
        <dbReference type="Proteomes" id="UP000199513"/>
    </source>
</evidence>
<dbReference type="PANTHER" id="PTHR12899">
    <property type="entry name" value="39S RIBOSOMAL PROTEIN L18, MITOCHONDRIAL"/>
    <property type="match status" value="1"/>
</dbReference>
<dbReference type="EMBL" id="FONY01000028">
    <property type="protein sequence ID" value="SFF36766.1"/>
    <property type="molecule type" value="Genomic_DNA"/>
</dbReference>
<name>A0A1I2I7B0_9BACT</name>
<gene>
    <name evidence="7" type="primary">rplR</name>
    <name evidence="8" type="ORF">SAMN04488541_102866</name>
</gene>
<dbReference type="GO" id="GO:0008097">
    <property type="term" value="F:5S rRNA binding"/>
    <property type="evidence" value="ECO:0007669"/>
    <property type="project" value="TreeGrafter"/>
</dbReference>
<dbReference type="RefSeq" id="WP_091548193.1">
    <property type="nucleotide sequence ID" value="NZ_FONY01000028.1"/>
</dbReference>
<keyword evidence="4 7" id="KW-0689">Ribosomal protein</keyword>
<evidence type="ECO:0000256" key="4">
    <source>
        <dbReference type="ARBA" id="ARBA00022980"/>
    </source>
</evidence>
<dbReference type="Proteomes" id="UP000199513">
    <property type="component" value="Unassembled WGS sequence"/>
</dbReference>
<dbReference type="Pfam" id="PF00861">
    <property type="entry name" value="Ribosomal_L18p"/>
    <property type="match status" value="1"/>
</dbReference>
<dbReference type="Gene3D" id="3.30.420.100">
    <property type="match status" value="1"/>
</dbReference>
<sequence>MVTDKVLRRNKIKKRIRAKINGTAVLPRLSIYRSNKAVYVQLIDDNKGHTLASASSLEISKEKSVNMSIAKEVGKKLAEKALQNGIDRVVFDRNGYLYHGRVKALAEGAREGGLKF</sequence>
<accession>A0A1I2I7B0</accession>
<dbReference type="NCBIfam" id="TIGR00060">
    <property type="entry name" value="L18_bact"/>
    <property type="match status" value="1"/>
</dbReference>
<keyword evidence="3 7" id="KW-0694">RNA-binding</keyword>
<comment type="similarity">
    <text evidence="1 7">Belongs to the universal ribosomal protein uL18 family.</text>
</comment>
<dbReference type="AlphaFoldDB" id="A0A1I2I7B0"/>
<comment type="subunit">
    <text evidence="7">Part of the 50S ribosomal subunit; part of the 5S rRNA/L5/L18/L25 subcomplex. Contacts the 5S and 23S rRNAs.</text>
</comment>
<dbReference type="InterPro" id="IPR057268">
    <property type="entry name" value="Ribosomal_L18"/>
</dbReference>
<dbReference type="OrthoDB" id="9810939at2"/>
<dbReference type="PANTHER" id="PTHR12899:SF3">
    <property type="entry name" value="LARGE RIBOSOMAL SUBUNIT PROTEIN UL18M"/>
    <property type="match status" value="1"/>
</dbReference>
<protein>
    <recommendedName>
        <fullName evidence="6 7">Large ribosomal subunit protein uL18</fullName>
    </recommendedName>
</protein>
<evidence type="ECO:0000256" key="7">
    <source>
        <dbReference type="HAMAP-Rule" id="MF_01337"/>
    </source>
</evidence>
<dbReference type="GO" id="GO:0003735">
    <property type="term" value="F:structural constituent of ribosome"/>
    <property type="evidence" value="ECO:0007669"/>
    <property type="project" value="InterPro"/>
</dbReference>
<comment type="function">
    <text evidence="7">This is one of the proteins that bind and probably mediate the attachment of the 5S RNA into the large ribosomal subunit, where it forms part of the central protuberance.</text>
</comment>
<dbReference type="CDD" id="cd00432">
    <property type="entry name" value="Ribosomal_L18_L5e"/>
    <property type="match status" value="1"/>
</dbReference>
<reference evidence="9" key="1">
    <citation type="submission" date="2016-10" db="EMBL/GenBank/DDBJ databases">
        <authorList>
            <person name="Varghese N."/>
            <person name="Submissions S."/>
        </authorList>
    </citation>
    <scope>NUCLEOTIDE SEQUENCE [LARGE SCALE GENOMIC DNA]</scope>
    <source>
        <strain>GEY</strain>
        <strain evidence="9">DSM 9560</strain>
    </source>
</reference>
<dbReference type="FunFam" id="3.30.420.100:FF:000001">
    <property type="entry name" value="50S ribosomal protein L18"/>
    <property type="match status" value="1"/>
</dbReference>
<proteinExistence type="inferred from homology"/>